<evidence type="ECO:0000313" key="3">
    <source>
        <dbReference type="Proteomes" id="UP001597237"/>
    </source>
</evidence>
<feature type="transmembrane region" description="Helical" evidence="1">
    <location>
        <begin position="47"/>
        <end position="70"/>
    </location>
</feature>
<dbReference type="InterPro" id="IPR019253">
    <property type="entry name" value="DUF2244_TM"/>
</dbReference>
<reference evidence="3" key="1">
    <citation type="journal article" date="2019" name="Int. J. Syst. Evol. Microbiol.">
        <title>The Global Catalogue of Microorganisms (GCM) 10K type strain sequencing project: providing services to taxonomists for standard genome sequencing and annotation.</title>
        <authorList>
            <consortium name="The Broad Institute Genomics Platform"/>
            <consortium name="The Broad Institute Genome Sequencing Center for Infectious Disease"/>
            <person name="Wu L."/>
            <person name="Ma J."/>
        </authorList>
    </citation>
    <scope>NUCLEOTIDE SEQUENCE [LARGE SCALE GENOMIC DNA]</scope>
    <source>
        <strain evidence="3">DFY28</strain>
    </source>
</reference>
<comment type="caution">
    <text evidence="2">The sequence shown here is derived from an EMBL/GenBank/DDBJ whole genome shotgun (WGS) entry which is preliminary data.</text>
</comment>
<dbReference type="InterPro" id="IPR016990">
    <property type="entry name" value="UCP032162_TM"/>
</dbReference>
<proteinExistence type="predicted"/>
<dbReference type="RefSeq" id="WP_377284380.1">
    <property type="nucleotide sequence ID" value="NZ_JBHRSI010000015.1"/>
</dbReference>
<organism evidence="2 3">
    <name type="scientific">Phenylobacterium terrae</name>
    <dbReference type="NCBI Taxonomy" id="2665495"/>
    <lineage>
        <taxon>Bacteria</taxon>
        <taxon>Pseudomonadati</taxon>
        <taxon>Pseudomonadota</taxon>
        <taxon>Alphaproteobacteria</taxon>
        <taxon>Caulobacterales</taxon>
        <taxon>Caulobacteraceae</taxon>
        <taxon>Phenylobacterium</taxon>
    </lineage>
</organism>
<keyword evidence="1" id="KW-0812">Transmembrane</keyword>
<keyword evidence="1" id="KW-0472">Membrane</keyword>
<sequence>MDRLLYMDAEIIPNRSLSQRGFVILISLVTFFNVLAAAVFLSLGAHLVPLFLGLDVAAIAVAFLVSYAAARRIERVQVSAAEIRVTHETPRWRQLVWSSPTAFTRVSLEVEAEIPVALRLRLSGREVAVAQALSPRERAEFARALETAIWRAKNERL</sequence>
<dbReference type="EMBL" id="JBHUEY010000001">
    <property type="protein sequence ID" value="MFD1783236.1"/>
    <property type="molecule type" value="Genomic_DNA"/>
</dbReference>
<dbReference type="Proteomes" id="UP001597237">
    <property type="component" value="Unassembled WGS sequence"/>
</dbReference>
<keyword evidence="1" id="KW-1133">Transmembrane helix</keyword>
<evidence type="ECO:0000256" key="1">
    <source>
        <dbReference type="SAM" id="Phobius"/>
    </source>
</evidence>
<evidence type="ECO:0000313" key="2">
    <source>
        <dbReference type="EMBL" id="MFD1783236.1"/>
    </source>
</evidence>
<dbReference type="Pfam" id="PF10003">
    <property type="entry name" value="DUF2244"/>
    <property type="match status" value="1"/>
</dbReference>
<keyword evidence="3" id="KW-1185">Reference proteome</keyword>
<gene>
    <name evidence="2" type="ORF">ACFSC0_07505</name>
</gene>
<feature type="transmembrane region" description="Helical" evidence="1">
    <location>
        <begin position="21"/>
        <end position="41"/>
    </location>
</feature>
<protein>
    <submittedName>
        <fullName evidence="2">DUF2244 domain-containing protein</fullName>
    </submittedName>
</protein>
<dbReference type="PIRSF" id="PIRSF032162">
    <property type="entry name" value="UCP032162_imp"/>
    <property type="match status" value="1"/>
</dbReference>
<accession>A0ABW4N005</accession>
<name>A0ABW4N005_9CAUL</name>